<keyword evidence="3" id="KW-0732">Signal</keyword>
<gene>
    <name evidence="5" type="ORF">AOG27_10350</name>
</gene>
<dbReference type="PANTHER" id="PTHR35603:SF2">
    <property type="entry name" value="OUTER MEMBRANE LIPOPROTEIN"/>
    <property type="match status" value="1"/>
</dbReference>
<comment type="caution">
    <text evidence="5">The sequence shown here is derived from an EMBL/GenBank/DDBJ whole genome shotgun (WGS) entry which is preliminary data.</text>
</comment>
<accession>A0A0N8HKC5</accession>
<evidence type="ECO:0000313" key="6">
    <source>
        <dbReference type="Proteomes" id="UP000050378"/>
    </source>
</evidence>
<dbReference type="InterPro" id="IPR008816">
    <property type="entry name" value="Gly_zipper_2TM_dom"/>
</dbReference>
<feature type="domain" description="Glycine zipper 2TM" evidence="4">
    <location>
        <begin position="59"/>
        <end position="96"/>
    </location>
</feature>
<protein>
    <recommendedName>
        <fullName evidence="4">Glycine zipper 2TM domain-containing protein</fullName>
    </recommendedName>
</protein>
<evidence type="ECO:0000256" key="2">
    <source>
        <dbReference type="ARBA" id="ARBA00023136"/>
    </source>
</evidence>
<dbReference type="Proteomes" id="UP000050378">
    <property type="component" value="Unassembled WGS sequence"/>
</dbReference>
<organism evidence="5 6">
    <name type="scientific">Pseudoalteromonas lipolytica</name>
    <dbReference type="NCBI Taxonomy" id="570156"/>
    <lineage>
        <taxon>Bacteria</taxon>
        <taxon>Pseudomonadati</taxon>
        <taxon>Pseudomonadota</taxon>
        <taxon>Gammaproteobacteria</taxon>
        <taxon>Alteromonadales</taxon>
        <taxon>Pseudoalteromonadaceae</taxon>
        <taxon>Pseudoalteromonas</taxon>
    </lineage>
</organism>
<feature type="chain" id="PRO_5006026592" description="Glycine zipper 2TM domain-containing protein" evidence="3">
    <location>
        <begin position="21"/>
        <end position="155"/>
    </location>
</feature>
<reference evidence="5 6" key="1">
    <citation type="submission" date="2015-09" db="EMBL/GenBank/DDBJ databases">
        <title>Draft Genome Sequence of Pseudoalteromonas lipolytica UCD-48B.</title>
        <authorList>
            <person name="Krusor M."/>
            <person name="Coil D.A."/>
            <person name="Lang J.M."/>
            <person name="Eisen J.A."/>
            <person name="Alexiev A."/>
        </authorList>
    </citation>
    <scope>NUCLEOTIDE SEQUENCE [LARGE SCALE GENOMIC DNA]</scope>
    <source>
        <strain evidence="5 6">UCD-48B</strain>
    </source>
</reference>
<evidence type="ECO:0000256" key="3">
    <source>
        <dbReference type="SAM" id="SignalP"/>
    </source>
</evidence>
<dbReference type="Pfam" id="PF05433">
    <property type="entry name" value="Rick_17kDa_Anti"/>
    <property type="match status" value="1"/>
</dbReference>
<evidence type="ECO:0000259" key="4">
    <source>
        <dbReference type="Pfam" id="PF05433"/>
    </source>
</evidence>
<dbReference type="RefSeq" id="WP_054552952.1">
    <property type="nucleotide sequence ID" value="NZ_LJTC01000006.1"/>
</dbReference>
<keyword evidence="2" id="KW-0472">Membrane</keyword>
<dbReference type="AlphaFoldDB" id="A0A0N8HKC5"/>
<dbReference type="InterPro" id="IPR051407">
    <property type="entry name" value="Bact_OM_lipoprot/Surf_antigen"/>
</dbReference>
<comment type="subcellular location">
    <subcellularLocation>
        <location evidence="1">Membrane</location>
    </subcellularLocation>
</comment>
<dbReference type="PATRIC" id="fig|570156.3.peg.3159"/>
<sequence length="155" mass="17051">MKYLVAILASCLLLSSPSYAEYQRNKAVPVQQVLFGSVQSVRTITEQELVKDKTNGWETFGGALIGGVIGNQFGGGSGRTVATILGSMIGGSVAHNRQQNSRVIQYQLVELMIKVESGEQFMVVQDKDNQMLFNQGDKVRLVYLTDNTVRVDKAY</sequence>
<name>A0A0N8HKC5_9GAMM</name>
<dbReference type="PANTHER" id="PTHR35603">
    <property type="match status" value="1"/>
</dbReference>
<dbReference type="OrthoDB" id="6291231at2"/>
<evidence type="ECO:0000256" key="1">
    <source>
        <dbReference type="ARBA" id="ARBA00004370"/>
    </source>
</evidence>
<feature type="signal peptide" evidence="3">
    <location>
        <begin position="1"/>
        <end position="20"/>
    </location>
</feature>
<proteinExistence type="predicted"/>
<dbReference type="EMBL" id="LJTC01000006">
    <property type="protein sequence ID" value="KPM83496.1"/>
    <property type="molecule type" value="Genomic_DNA"/>
</dbReference>
<evidence type="ECO:0000313" key="5">
    <source>
        <dbReference type="EMBL" id="KPM83496.1"/>
    </source>
</evidence>
<dbReference type="GO" id="GO:0019867">
    <property type="term" value="C:outer membrane"/>
    <property type="evidence" value="ECO:0007669"/>
    <property type="project" value="InterPro"/>
</dbReference>
<dbReference type="STRING" id="570156.AOG27_10350"/>